<dbReference type="InterPro" id="IPR001387">
    <property type="entry name" value="Cro/C1-type_HTH"/>
</dbReference>
<dbReference type="InterPro" id="IPR010982">
    <property type="entry name" value="Lambda_DNA-bd_dom_sf"/>
</dbReference>
<dbReference type="SUPFAM" id="SSF47413">
    <property type="entry name" value="lambda repressor-like DNA-binding domains"/>
    <property type="match status" value="1"/>
</dbReference>
<evidence type="ECO:0000313" key="2">
    <source>
        <dbReference type="EMBL" id="AAX51311.1"/>
    </source>
</evidence>
<dbReference type="CDD" id="cd00093">
    <property type="entry name" value="HTH_XRE"/>
    <property type="match status" value="1"/>
</dbReference>
<geneLocation type="plasmid" evidence="2">
    <name>pFP11</name>
</geneLocation>
<protein>
    <recommendedName>
        <fullName evidence="3">HTH cro/C1-type domain-containing protein</fullName>
    </recommendedName>
</protein>
<feature type="region of interest" description="Disordered" evidence="1">
    <location>
        <begin position="93"/>
        <end position="118"/>
    </location>
</feature>
<proteinExistence type="predicted"/>
<dbReference type="Pfam" id="PF13560">
    <property type="entry name" value="HTH_31"/>
    <property type="match status" value="1"/>
</dbReference>
<accession>Q58IS2</accession>
<reference evidence="2" key="1">
    <citation type="journal article" date="2008" name="Appl. Environ. Microbiol.">
        <title>Characterization of replication and conjugation of Streptomyces circular plasmids pFP1 and pFP11 and their ability to propagate in linear mode with artificially attached telomeres.</title>
        <authorList>
            <person name="Zhang R."/>
            <person name="Zeng A."/>
            <person name="Fang P."/>
            <person name="Qin Z."/>
        </authorList>
    </citation>
    <scope>NUCLEOTIDE SEQUENCE</scope>
    <source>
        <strain evidence="2">F11</strain>
        <plasmid evidence="2">pFP11</plasmid>
    </source>
</reference>
<keyword evidence="2" id="KW-0614">Plasmid</keyword>
<evidence type="ECO:0000256" key="1">
    <source>
        <dbReference type="SAM" id="MobiDB-lite"/>
    </source>
</evidence>
<dbReference type="AlphaFoldDB" id="Q58IS2"/>
<evidence type="ECO:0008006" key="3">
    <source>
        <dbReference type="Google" id="ProtNLM"/>
    </source>
</evidence>
<organism evidence="2">
    <name type="scientific">Streptomyces sp. F11</name>
    <dbReference type="NCBI Taxonomy" id="319318"/>
    <lineage>
        <taxon>Bacteria</taxon>
        <taxon>Bacillati</taxon>
        <taxon>Actinomycetota</taxon>
        <taxon>Actinomycetes</taxon>
        <taxon>Kitasatosporales</taxon>
        <taxon>Streptomycetaceae</taxon>
        <taxon>Streptomyces</taxon>
    </lineage>
</organism>
<gene>
    <name evidence="2" type="ORF">pFP11.7c</name>
</gene>
<sequence length="288" mass="32076">MAAEKPIPADVLPELRALATQLRDAKVAAGVSYKKLSENTHYSTATLSQAASGKKLPTWDVTKAYANGCGDPRGEEFWMPLWQAASDAVSLQNAADLTPEDPPVQPQAGRARRRRKSVADLVREEMERQQRQHGTQSQSSADAIRTALALCVKVEEFRSLLKELKGGRSLDDIKDRARDKGYTIRKFNIATMIGDDGNEVPDTELLHAYLVGCDVEPAYVHDWHHAATRLKISQAMRAEPNDEGGFFQRLYRWMRRIRSELRLEALIGLVCTVVVAAVQVASMLQFGF</sequence>
<dbReference type="GO" id="GO:0003677">
    <property type="term" value="F:DNA binding"/>
    <property type="evidence" value="ECO:0007669"/>
    <property type="project" value="InterPro"/>
</dbReference>
<dbReference type="RefSeq" id="WP_011265206.1">
    <property type="nucleotide sequence ID" value="NC_006911.1"/>
</dbReference>
<dbReference type="EMBL" id="AY943952">
    <property type="protein sequence ID" value="AAX51311.1"/>
    <property type="molecule type" value="Genomic_DNA"/>
</dbReference>
<name>Q58IS2_9ACTN</name>